<dbReference type="Proteomes" id="UP001630127">
    <property type="component" value="Unassembled WGS sequence"/>
</dbReference>
<organism evidence="6 7">
    <name type="scientific">Cinchona calisaya</name>
    <dbReference type="NCBI Taxonomy" id="153742"/>
    <lineage>
        <taxon>Eukaryota</taxon>
        <taxon>Viridiplantae</taxon>
        <taxon>Streptophyta</taxon>
        <taxon>Embryophyta</taxon>
        <taxon>Tracheophyta</taxon>
        <taxon>Spermatophyta</taxon>
        <taxon>Magnoliopsida</taxon>
        <taxon>eudicotyledons</taxon>
        <taxon>Gunneridae</taxon>
        <taxon>Pentapetalae</taxon>
        <taxon>asterids</taxon>
        <taxon>lamiids</taxon>
        <taxon>Gentianales</taxon>
        <taxon>Rubiaceae</taxon>
        <taxon>Cinchonoideae</taxon>
        <taxon>Cinchoneae</taxon>
        <taxon>Cinchona</taxon>
    </lineage>
</organism>
<name>A0ABD2YB83_9GENT</name>
<dbReference type="GO" id="GO:0008270">
    <property type="term" value="F:zinc ion binding"/>
    <property type="evidence" value="ECO:0007669"/>
    <property type="project" value="UniProtKB-KW"/>
</dbReference>
<proteinExistence type="predicted"/>
<evidence type="ECO:0008006" key="8">
    <source>
        <dbReference type="Google" id="ProtNLM"/>
    </source>
</evidence>
<evidence type="ECO:0000256" key="2">
    <source>
        <dbReference type="ARBA" id="ARBA00022723"/>
    </source>
</evidence>
<keyword evidence="4" id="KW-0862">Zinc</keyword>
<evidence type="ECO:0000313" key="6">
    <source>
        <dbReference type="EMBL" id="KAL3503102.1"/>
    </source>
</evidence>
<dbReference type="GO" id="GO:0005634">
    <property type="term" value="C:nucleus"/>
    <property type="evidence" value="ECO:0007669"/>
    <property type="project" value="UniProtKB-SubCell"/>
</dbReference>
<keyword evidence="2" id="KW-0479">Metal-binding</keyword>
<keyword evidence="3" id="KW-0863">Zinc-finger</keyword>
<sequence>MIGDYTKKKKNLLNFCPISNNKGKAIGKAIEDFLLEWAIEDFLLEWAIDKVFTVTVDNAGSKDWGICILGGKHIHVRYVAHIINRVVNDGLKEMDSSICHVR</sequence>
<evidence type="ECO:0000256" key="1">
    <source>
        <dbReference type="ARBA" id="ARBA00004123"/>
    </source>
</evidence>
<evidence type="ECO:0000256" key="4">
    <source>
        <dbReference type="ARBA" id="ARBA00022833"/>
    </source>
</evidence>
<evidence type="ECO:0000256" key="3">
    <source>
        <dbReference type="ARBA" id="ARBA00022771"/>
    </source>
</evidence>
<dbReference type="PANTHER" id="PTHR46481:SF10">
    <property type="entry name" value="ZINC FINGER BED DOMAIN-CONTAINING PROTEIN 39"/>
    <property type="match status" value="1"/>
</dbReference>
<keyword evidence="7" id="KW-1185">Reference proteome</keyword>
<dbReference type="SUPFAM" id="SSF53098">
    <property type="entry name" value="Ribonuclease H-like"/>
    <property type="match status" value="1"/>
</dbReference>
<dbReference type="EMBL" id="JBJUIK010000015">
    <property type="protein sequence ID" value="KAL3503102.1"/>
    <property type="molecule type" value="Genomic_DNA"/>
</dbReference>
<gene>
    <name evidence="6" type="ORF">ACH5RR_037551</name>
</gene>
<evidence type="ECO:0000313" key="7">
    <source>
        <dbReference type="Proteomes" id="UP001630127"/>
    </source>
</evidence>
<accession>A0ABD2YB83</accession>
<reference evidence="6 7" key="1">
    <citation type="submission" date="2024-11" db="EMBL/GenBank/DDBJ databases">
        <title>A near-complete genome assembly of Cinchona calisaya.</title>
        <authorList>
            <person name="Lian D.C."/>
            <person name="Zhao X.W."/>
            <person name="Wei L."/>
        </authorList>
    </citation>
    <scope>NUCLEOTIDE SEQUENCE [LARGE SCALE GENOMIC DNA]</scope>
    <source>
        <tissue evidence="6">Nenye</tissue>
    </source>
</reference>
<dbReference type="AlphaFoldDB" id="A0ABD2YB83"/>
<comment type="caution">
    <text evidence="6">The sequence shown here is derived from an EMBL/GenBank/DDBJ whole genome shotgun (WGS) entry which is preliminary data.</text>
</comment>
<dbReference type="InterPro" id="IPR012337">
    <property type="entry name" value="RNaseH-like_sf"/>
</dbReference>
<dbReference type="InterPro" id="IPR052035">
    <property type="entry name" value="ZnF_BED_domain_contain"/>
</dbReference>
<dbReference type="PANTHER" id="PTHR46481">
    <property type="entry name" value="ZINC FINGER BED DOMAIN-CONTAINING PROTEIN 4"/>
    <property type="match status" value="1"/>
</dbReference>
<evidence type="ECO:0000256" key="5">
    <source>
        <dbReference type="ARBA" id="ARBA00023242"/>
    </source>
</evidence>
<comment type="subcellular location">
    <subcellularLocation>
        <location evidence="1">Nucleus</location>
    </subcellularLocation>
</comment>
<protein>
    <recommendedName>
        <fullName evidence="8">Transposase</fullName>
    </recommendedName>
</protein>
<keyword evidence="5" id="KW-0539">Nucleus</keyword>